<evidence type="ECO:0000313" key="1">
    <source>
        <dbReference type="EMBL" id="WCZ39853.1"/>
    </source>
</evidence>
<reference evidence="1 2" key="1">
    <citation type="submission" date="2020-10" db="EMBL/GenBank/DDBJ databases">
        <title>Complete genome sequence of Corynebacterium jeddahense DSM 45997, type strain of Corynebacterium jeddahense.</title>
        <authorList>
            <person name="Busche T."/>
            <person name="Kalinowski J."/>
            <person name="Ruckert C."/>
        </authorList>
    </citation>
    <scope>NUCLEOTIDE SEQUENCE [LARGE SCALE GENOMIC DNA]</scope>
    <source>
        <strain evidence="1 2">DSM 45997</strain>
    </source>
</reference>
<keyword evidence="2" id="KW-1185">Reference proteome</keyword>
<sequence>MNNYIMQLDTIRQLDQRFFHSCQALKSRSSFVRLASVFDLLHIADEWASLDPGSVAGRLQEIVDVLISFIHSGDPQQQGQDPNLRARVAAFEGLSARLRAPLQGEQAGIPTPASWDEFSPNYSWASLASGPGERTAEVRVNFSDINLRGVRVSGARLSGLMWQGACLDYAEFNNCVLDEGNFKGAYLDSTTFSGSLKWSSFSHAHVNALIVQHADMRGSDFTMCDLSMSLFEDSKLEECDFRGATLVAANLNGCSCDANTFDGATIDERTVFPDGSSLQEVGKAEICERWPGIIIQEAIF</sequence>
<accession>A0ABY7UNC5</accession>
<evidence type="ECO:0000313" key="2">
    <source>
        <dbReference type="Proteomes" id="UP001218071"/>
    </source>
</evidence>
<dbReference type="Proteomes" id="UP001218071">
    <property type="component" value="Chromosome"/>
</dbReference>
<dbReference type="InterPro" id="IPR001646">
    <property type="entry name" value="5peptide_repeat"/>
</dbReference>
<dbReference type="PANTHER" id="PTHR14136:SF25">
    <property type="entry name" value="BTB_POZ DOMAIN-CONTAINING PROTEIN"/>
    <property type="match status" value="1"/>
</dbReference>
<organism evidence="1 2">
    <name type="scientific">Corynebacterium jeddahense</name>
    <dbReference type="NCBI Taxonomy" id="1414719"/>
    <lineage>
        <taxon>Bacteria</taxon>
        <taxon>Bacillati</taxon>
        <taxon>Actinomycetota</taxon>
        <taxon>Actinomycetes</taxon>
        <taxon>Mycobacteriales</taxon>
        <taxon>Corynebacteriaceae</taxon>
        <taxon>Corynebacterium</taxon>
    </lineage>
</organism>
<dbReference type="Gene3D" id="2.160.20.80">
    <property type="entry name" value="E3 ubiquitin-protein ligase SopA"/>
    <property type="match status" value="1"/>
</dbReference>
<protein>
    <submittedName>
        <fullName evidence="1">Pentapeptide repeats (8 copies)</fullName>
    </submittedName>
</protein>
<name>A0ABY7UNC5_9CORY</name>
<dbReference type="Pfam" id="PF13599">
    <property type="entry name" value="Pentapeptide_4"/>
    <property type="match status" value="1"/>
</dbReference>
<gene>
    <name evidence="1" type="ORF">CJEDD_11420</name>
</gene>
<dbReference type="InterPro" id="IPR051082">
    <property type="entry name" value="Pentapeptide-BTB/POZ_domain"/>
</dbReference>
<dbReference type="PANTHER" id="PTHR14136">
    <property type="entry name" value="BTB_POZ DOMAIN-CONTAINING PROTEIN KCTD9"/>
    <property type="match status" value="1"/>
</dbReference>
<dbReference type="SUPFAM" id="SSF141571">
    <property type="entry name" value="Pentapeptide repeat-like"/>
    <property type="match status" value="1"/>
</dbReference>
<proteinExistence type="predicted"/>
<dbReference type="EMBL" id="CP063194">
    <property type="protein sequence ID" value="WCZ39853.1"/>
    <property type="molecule type" value="Genomic_DNA"/>
</dbReference>